<dbReference type="PANTHER" id="PTHR48050:SF13">
    <property type="entry name" value="STEROL 3-BETA-GLUCOSYLTRANSFERASE UGT80A2"/>
    <property type="match status" value="1"/>
</dbReference>
<dbReference type="InterPro" id="IPR002213">
    <property type="entry name" value="UDP_glucos_trans"/>
</dbReference>
<feature type="domain" description="Erythromycin biosynthesis protein CIII-like C-terminal" evidence="2">
    <location>
        <begin position="388"/>
        <end position="469"/>
    </location>
</feature>
<protein>
    <submittedName>
        <fullName evidence="3">Glycosyltransferase family 1 protein</fullName>
    </submittedName>
</protein>
<dbReference type="Gene3D" id="3.40.50.2000">
    <property type="entry name" value="Glycogen Phosphorylase B"/>
    <property type="match status" value="1"/>
</dbReference>
<proteinExistence type="predicted"/>
<evidence type="ECO:0000313" key="3">
    <source>
        <dbReference type="EMBL" id="KIN01179.1"/>
    </source>
</evidence>
<evidence type="ECO:0000259" key="2">
    <source>
        <dbReference type="Pfam" id="PF06722"/>
    </source>
</evidence>
<organism evidence="3 4">
    <name type="scientific">Oidiodendron maius (strain Zn)</name>
    <dbReference type="NCBI Taxonomy" id="913774"/>
    <lineage>
        <taxon>Eukaryota</taxon>
        <taxon>Fungi</taxon>
        <taxon>Dikarya</taxon>
        <taxon>Ascomycota</taxon>
        <taxon>Pezizomycotina</taxon>
        <taxon>Leotiomycetes</taxon>
        <taxon>Leotiomycetes incertae sedis</taxon>
        <taxon>Myxotrichaceae</taxon>
        <taxon>Oidiodendron</taxon>
    </lineage>
</organism>
<dbReference type="InterPro" id="IPR010610">
    <property type="entry name" value="EryCIII-like_C"/>
</dbReference>
<dbReference type="Proteomes" id="UP000054321">
    <property type="component" value="Unassembled WGS sequence"/>
</dbReference>
<dbReference type="EMBL" id="KN832876">
    <property type="protein sequence ID" value="KIN01179.1"/>
    <property type="molecule type" value="Genomic_DNA"/>
</dbReference>
<gene>
    <name evidence="3" type="ORF">OIDMADRAFT_103828</name>
</gene>
<dbReference type="CDD" id="cd03784">
    <property type="entry name" value="GT1_Gtf-like"/>
    <property type="match status" value="1"/>
</dbReference>
<dbReference type="AlphaFoldDB" id="A0A0C3CQ63"/>
<reference evidence="3 4" key="1">
    <citation type="submission" date="2014-04" db="EMBL/GenBank/DDBJ databases">
        <authorList>
            <consortium name="DOE Joint Genome Institute"/>
            <person name="Kuo A."/>
            <person name="Martino E."/>
            <person name="Perotto S."/>
            <person name="Kohler A."/>
            <person name="Nagy L.G."/>
            <person name="Floudas D."/>
            <person name="Copeland A."/>
            <person name="Barry K.W."/>
            <person name="Cichocki N."/>
            <person name="Veneault-Fourrey C."/>
            <person name="LaButti K."/>
            <person name="Lindquist E.A."/>
            <person name="Lipzen A."/>
            <person name="Lundell T."/>
            <person name="Morin E."/>
            <person name="Murat C."/>
            <person name="Sun H."/>
            <person name="Tunlid A."/>
            <person name="Henrissat B."/>
            <person name="Grigoriev I.V."/>
            <person name="Hibbett D.S."/>
            <person name="Martin F."/>
            <person name="Nordberg H.P."/>
            <person name="Cantor M.N."/>
            <person name="Hua S.X."/>
        </authorList>
    </citation>
    <scope>NUCLEOTIDE SEQUENCE [LARGE SCALE GENOMIC DNA]</scope>
    <source>
        <strain evidence="3 4">Zn</strain>
    </source>
</reference>
<accession>A0A0C3CQ63</accession>
<dbReference type="GO" id="GO:0016758">
    <property type="term" value="F:hexosyltransferase activity"/>
    <property type="evidence" value="ECO:0007669"/>
    <property type="project" value="UniProtKB-ARBA"/>
</dbReference>
<dbReference type="InterPro" id="IPR050426">
    <property type="entry name" value="Glycosyltransferase_28"/>
</dbReference>
<evidence type="ECO:0000313" key="4">
    <source>
        <dbReference type="Proteomes" id="UP000054321"/>
    </source>
</evidence>
<keyword evidence="1 3" id="KW-0808">Transferase</keyword>
<evidence type="ECO:0000256" key="1">
    <source>
        <dbReference type="ARBA" id="ARBA00022679"/>
    </source>
</evidence>
<dbReference type="InParanoid" id="A0A0C3CQ63"/>
<sequence length="507" mass="55971">MVENPAPTEQNRVLFLTASEYGEANVVLAVAYELLLRQKYEVHIGSFSPLKSRIKELNSVAESVTSSQAVFHTVAGPSIDEILTAREDFFGPYPPGVQGAINSFKISIPVIATAWDGPGYMVGYKSCLEIISNVQPDLLVVGSLMNQGHDACQTLQKKYIILSPNTFREILGKQQPILSQLLTYPAIASAFPYPVPWHLIPANLYIKIRGLTILLTNAKIKELVAFRKSENLADLPPAFNIWKKEYHYLLPSIPETDFPCNLMPNVTPCGPLLLPFQPVAEGDPELEIWLRQGPTVLINLGSHITMDDAMAREFSAALKALLDIQPKVQVLWKLKKSGRLTLQTAREFKEKSAAEREADRVTAASLEAISSEIESGRVKVEEWLSVDPLAVLRSGHVVCAVHHGGSNSYHETLSAGIPQIVLPCWLDTFDFANRVEYLGIGVYGSRKAAPRVERTELSAAFTRVLGDGLEASRMRSKAKELGEIANKTGGRMRAAEKIEELLKTMRS</sequence>
<dbReference type="PANTHER" id="PTHR48050">
    <property type="entry name" value="STEROL 3-BETA-GLUCOSYLTRANSFERASE"/>
    <property type="match status" value="1"/>
</dbReference>
<dbReference type="STRING" id="913774.A0A0C3CQ63"/>
<dbReference type="Pfam" id="PF06722">
    <property type="entry name" value="EryCIII-like_C"/>
    <property type="match status" value="1"/>
</dbReference>
<dbReference type="GO" id="GO:0008194">
    <property type="term" value="F:UDP-glycosyltransferase activity"/>
    <property type="evidence" value="ECO:0007669"/>
    <property type="project" value="InterPro"/>
</dbReference>
<keyword evidence="4" id="KW-1185">Reference proteome</keyword>
<dbReference type="OrthoDB" id="407298at2759"/>
<dbReference type="HOGENOM" id="CLU_031484_0_0_1"/>
<reference evidence="4" key="2">
    <citation type="submission" date="2015-01" db="EMBL/GenBank/DDBJ databases">
        <title>Evolutionary Origins and Diversification of the Mycorrhizal Mutualists.</title>
        <authorList>
            <consortium name="DOE Joint Genome Institute"/>
            <consortium name="Mycorrhizal Genomics Consortium"/>
            <person name="Kohler A."/>
            <person name="Kuo A."/>
            <person name="Nagy L.G."/>
            <person name="Floudas D."/>
            <person name="Copeland A."/>
            <person name="Barry K.W."/>
            <person name="Cichocki N."/>
            <person name="Veneault-Fourrey C."/>
            <person name="LaButti K."/>
            <person name="Lindquist E.A."/>
            <person name="Lipzen A."/>
            <person name="Lundell T."/>
            <person name="Morin E."/>
            <person name="Murat C."/>
            <person name="Riley R."/>
            <person name="Ohm R."/>
            <person name="Sun H."/>
            <person name="Tunlid A."/>
            <person name="Henrissat B."/>
            <person name="Grigoriev I.V."/>
            <person name="Hibbett D.S."/>
            <person name="Martin F."/>
        </authorList>
    </citation>
    <scope>NUCLEOTIDE SEQUENCE [LARGE SCALE GENOMIC DNA]</scope>
    <source>
        <strain evidence="4">Zn</strain>
    </source>
</reference>
<dbReference type="SUPFAM" id="SSF53756">
    <property type="entry name" value="UDP-Glycosyltransferase/glycogen phosphorylase"/>
    <property type="match status" value="1"/>
</dbReference>
<name>A0A0C3CQ63_OIDMZ</name>